<dbReference type="Proteomes" id="UP000272503">
    <property type="component" value="Unassembled WGS sequence"/>
</dbReference>
<gene>
    <name evidence="1" type="ORF">D9V32_03810</name>
</gene>
<evidence type="ECO:0000313" key="2">
    <source>
        <dbReference type="Proteomes" id="UP000272503"/>
    </source>
</evidence>
<dbReference type="RefSeq" id="WP_121647588.1">
    <property type="nucleotide sequence ID" value="NZ_RCUX01000003.1"/>
</dbReference>
<proteinExistence type="predicted"/>
<organism evidence="1 2">
    <name type="scientific">Mycetocola tolaasinivorans</name>
    <dbReference type="NCBI Taxonomy" id="76635"/>
    <lineage>
        <taxon>Bacteria</taxon>
        <taxon>Bacillati</taxon>
        <taxon>Actinomycetota</taxon>
        <taxon>Actinomycetes</taxon>
        <taxon>Micrococcales</taxon>
        <taxon>Microbacteriaceae</taxon>
        <taxon>Mycetocola</taxon>
    </lineage>
</organism>
<protein>
    <submittedName>
        <fullName evidence="1">Uncharacterized protein</fullName>
    </submittedName>
</protein>
<keyword evidence="2" id="KW-1185">Reference proteome</keyword>
<sequence length="175" mass="19106">MNTEPRGTLKALERHFADLRDGDHFGETTRQGKERAFERAILHLESPVRQALGEINATLLLGTGRTEGTGPFRDPSGGLVSSWLLSWPEQRDVGLAPISVIATYGARFHHPHIRGATVGEWPLNVDSDAQALELLPIIRSIAAGDIHNLVFQTGGNWRIIPATARRRVAGVAEHG</sequence>
<dbReference type="OrthoDB" id="4223162at2"/>
<accession>A0A3L7AAC6</accession>
<comment type="caution">
    <text evidence="1">The sequence shown here is derived from an EMBL/GenBank/DDBJ whole genome shotgun (WGS) entry which is preliminary data.</text>
</comment>
<name>A0A3L7AAC6_9MICO</name>
<dbReference type="EMBL" id="RCUX01000003">
    <property type="protein sequence ID" value="RLP76778.1"/>
    <property type="molecule type" value="Genomic_DNA"/>
</dbReference>
<dbReference type="AlphaFoldDB" id="A0A3L7AAC6"/>
<evidence type="ECO:0000313" key="1">
    <source>
        <dbReference type="EMBL" id="RLP76778.1"/>
    </source>
</evidence>
<reference evidence="1 2" key="1">
    <citation type="submission" date="2018-10" db="EMBL/GenBank/DDBJ databases">
        <authorList>
            <person name="Li J."/>
        </authorList>
    </citation>
    <scope>NUCLEOTIDE SEQUENCE [LARGE SCALE GENOMIC DNA]</scope>
    <source>
        <strain evidence="1 2">IF 016277</strain>
    </source>
</reference>